<gene>
    <name evidence="1" type="ORF">ACWI_13580</name>
</gene>
<dbReference type="AlphaFoldDB" id="A0A1F2PKI0"/>
<organism evidence="1 2">
    <name type="scientific">Acetobacterium wieringae</name>
    <dbReference type="NCBI Taxonomy" id="52694"/>
    <lineage>
        <taxon>Bacteria</taxon>
        <taxon>Bacillati</taxon>
        <taxon>Bacillota</taxon>
        <taxon>Clostridia</taxon>
        <taxon>Eubacteriales</taxon>
        <taxon>Eubacteriaceae</taxon>
        <taxon>Acetobacterium</taxon>
    </lineage>
</organism>
<evidence type="ECO:0000313" key="1">
    <source>
        <dbReference type="EMBL" id="OFV71241.1"/>
    </source>
</evidence>
<name>A0A1F2PKI0_9FIRM</name>
<accession>A0A1F2PKI0</accession>
<reference evidence="1 2" key="1">
    <citation type="submission" date="2015-09" db="EMBL/GenBank/DDBJ databases">
        <title>Genome sequence of Acetobacterium wieringae DSM 1911.</title>
        <authorList>
            <person name="Poehlein A."/>
            <person name="Bengelsdorf F.R."/>
            <person name="Schiel-Bengelsdorf B."/>
            <person name="Duerre P."/>
            <person name="Daniel R."/>
        </authorList>
    </citation>
    <scope>NUCLEOTIDE SEQUENCE [LARGE SCALE GENOMIC DNA]</scope>
    <source>
        <strain evidence="1 2">DSM 1911</strain>
    </source>
</reference>
<evidence type="ECO:0000313" key="2">
    <source>
        <dbReference type="Proteomes" id="UP000176244"/>
    </source>
</evidence>
<dbReference type="RefSeq" id="WP_070370684.1">
    <property type="nucleotide sequence ID" value="NZ_LKEU01000026.1"/>
</dbReference>
<dbReference type="OrthoDB" id="573272at2"/>
<comment type="caution">
    <text evidence="1">The sequence shown here is derived from an EMBL/GenBank/DDBJ whole genome shotgun (WGS) entry which is preliminary data.</text>
</comment>
<sequence length="153" mass="17787">MKDITRLVNKFREALDLARDSGEFDNDISFYNFPRGCCGDASDLLAQFLLDHGIRTYYVCGSYYDDSFENSQSHAWLMTGNQIIIDITGNQFRYNPVFLNYDKPVYVGVEDDFHRLFEVEDRDIHENNGLDSLGGACQPRLNELYRKTIKYIL</sequence>
<dbReference type="Proteomes" id="UP000176244">
    <property type="component" value="Unassembled WGS sequence"/>
</dbReference>
<evidence type="ECO:0008006" key="3">
    <source>
        <dbReference type="Google" id="ProtNLM"/>
    </source>
</evidence>
<dbReference type="EMBL" id="LKEU01000026">
    <property type="protein sequence ID" value="OFV71241.1"/>
    <property type="molecule type" value="Genomic_DNA"/>
</dbReference>
<protein>
    <recommendedName>
        <fullName evidence="3">Transglutaminase-like domain-containing protein</fullName>
    </recommendedName>
</protein>
<proteinExistence type="predicted"/>